<organism evidence="1 2">
    <name type="scientific">Uncinula necator</name>
    <name type="common">Grape powdery mildew</name>
    <dbReference type="NCBI Taxonomy" id="52586"/>
    <lineage>
        <taxon>Eukaryota</taxon>
        <taxon>Fungi</taxon>
        <taxon>Dikarya</taxon>
        <taxon>Ascomycota</taxon>
        <taxon>Pezizomycotina</taxon>
        <taxon>Leotiomycetes</taxon>
        <taxon>Erysiphales</taxon>
        <taxon>Erysiphaceae</taxon>
        <taxon>Erysiphe</taxon>
    </lineage>
</organism>
<evidence type="ECO:0000313" key="2">
    <source>
        <dbReference type="Proteomes" id="UP000030854"/>
    </source>
</evidence>
<proteinExistence type="predicted"/>
<comment type="caution">
    <text evidence="1">The sequence shown here is derived from an EMBL/GenBank/DDBJ whole genome shotgun (WGS) entry which is preliminary data.</text>
</comment>
<name>A0A0B1NX61_UNCNE</name>
<reference evidence="1 2" key="1">
    <citation type="journal article" date="2014" name="BMC Genomics">
        <title>Adaptive genomic structural variation in the grape powdery mildew pathogen, Erysiphe necator.</title>
        <authorList>
            <person name="Jones L."/>
            <person name="Riaz S."/>
            <person name="Morales-Cruz A."/>
            <person name="Amrine K.C."/>
            <person name="McGuire B."/>
            <person name="Gubler W.D."/>
            <person name="Walker M.A."/>
            <person name="Cantu D."/>
        </authorList>
    </citation>
    <scope>NUCLEOTIDE SEQUENCE [LARGE SCALE GENOMIC DNA]</scope>
    <source>
        <strain evidence="2">c</strain>
    </source>
</reference>
<evidence type="ECO:0000313" key="1">
    <source>
        <dbReference type="EMBL" id="KHJ30967.1"/>
    </source>
</evidence>
<sequence length="111" mass="12013">MLQMAIKAINDSAGPNSLVPTLLIFGAYPRLTDSDPLTTTTNQRAAAIRKAMDETSKIRAKIQVYTGHGHRNGPDTTMTKDLTPVSDVHVYREGNHGQAVMKLALLTNLPG</sequence>
<gene>
    <name evidence="1" type="ORF">EV44_g3353</name>
</gene>
<protein>
    <submittedName>
        <fullName evidence="1">Uncharacterized protein</fullName>
    </submittedName>
</protein>
<dbReference type="Proteomes" id="UP000030854">
    <property type="component" value="Unassembled WGS sequence"/>
</dbReference>
<accession>A0A0B1NX61</accession>
<dbReference type="HOGENOM" id="CLU_2279527_0_0_1"/>
<dbReference type="EMBL" id="JNVN01003397">
    <property type="protein sequence ID" value="KHJ30967.1"/>
    <property type="molecule type" value="Genomic_DNA"/>
</dbReference>
<dbReference type="AlphaFoldDB" id="A0A0B1NX61"/>
<dbReference type="STRING" id="52586.A0A0B1NX61"/>
<dbReference type="OMA" id="AKIQVYT"/>
<keyword evidence="2" id="KW-1185">Reference proteome</keyword>